<protein>
    <recommendedName>
        <fullName evidence="3">Serine-threonine/tyrosine-protein kinase catalytic domain-containing protein</fullName>
    </recommendedName>
</protein>
<dbReference type="Gene3D" id="1.10.510.10">
    <property type="entry name" value="Transferase(Phosphotransferase) domain 1"/>
    <property type="match status" value="1"/>
</dbReference>
<name>A0ABQ9FMI7_TEGGR</name>
<feature type="domain" description="Serine-threonine/tyrosine-protein kinase catalytic" evidence="3">
    <location>
        <begin position="162"/>
        <end position="249"/>
    </location>
</feature>
<dbReference type="SUPFAM" id="SSF56112">
    <property type="entry name" value="Protein kinase-like (PK-like)"/>
    <property type="match status" value="1"/>
</dbReference>
<dbReference type="SUPFAM" id="SSF48403">
    <property type="entry name" value="Ankyrin repeat"/>
    <property type="match status" value="1"/>
</dbReference>
<evidence type="ECO:0000313" key="4">
    <source>
        <dbReference type="EMBL" id="KAJ8318494.1"/>
    </source>
</evidence>
<gene>
    <name evidence="4" type="ORF">KUTeg_003585</name>
</gene>
<feature type="region of interest" description="Disordered" evidence="2">
    <location>
        <begin position="245"/>
        <end position="339"/>
    </location>
</feature>
<feature type="repeat" description="ANK" evidence="1">
    <location>
        <begin position="51"/>
        <end position="80"/>
    </location>
</feature>
<accession>A0ABQ9FMI7</accession>
<dbReference type="Gene3D" id="1.25.40.20">
    <property type="entry name" value="Ankyrin repeat-containing domain"/>
    <property type="match status" value="1"/>
</dbReference>
<dbReference type="Proteomes" id="UP001217089">
    <property type="component" value="Unassembled WGS sequence"/>
</dbReference>
<evidence type="ECO:0000256" key="1">
    <source>
        <dbReference type="PROSITE-ProRule" id="PRU00023"/>
    </source>
</evidence>
<dbReference type="PANTHER" id="PTHR23060:SF3">
    <property type="entry name" value="TESTIS EXPRESSED 14, INTERCELLULAR BRIDGE FORMING FACTOR"/>
    <property type="match status" value="1"/>
</dbReference>
<organism evidence="4 5">
    <name type="scientific">Tegillarca granosa</name>
    <name type="common">Malaysian cockle</name>
    <name type="synonym">Anadara granosa</name>
    <dbReference type="NCBI Taxonomy" id="220873"/>
    <lineage>
        <taxon>Eukaryota</taxon>
        <taxon>Metazoa</taxon>
        <taxon>Spiralia</taxon>
        <taxon>Lophotrochozoa</taxon>
        <taxon>Mollusca</taxon>
        <taxon>Bivalvia</taxon>
        <taxon>Autobranchia</taxon>
        <taxon>Pteriomorphia</taxon>
        <taxon>Arcoida</taxon>
        <taxon>Arcoidea</taxon>
        <taxon>Arcidae</taxon>
        <taxon>Tegillarca</taxon>
    </lineage>
</organism>
<dbReference type="EMBL" id="JARBDR010000214">
    <property type="protein sequence ID" value="KAJ8318494.1"/>
    <property type="molecule type" value="Genomic_DNA"/>
</dbReference>
<dbReference type="InterPro" id="IPR039339">
    <property type="entry name" value="Tex14"/>
</dbReference>
<dbReference type="InterPro" id="IPR036770">
    <property type="entry name" value="Ankyrin_rpt-contain_sf"/>
</dbReference>
<dbReference type="InterPro" id="IPR002110">
    <property type="entry name" value="Ankyrin_rpt"/>
</dbReference>
<feature type="compositionally biased region" description="Basic and acidic residues" evidence="2">
    <location>
        <begin position="245"/>
        <end position="257"/>
    </location>
</feature>
<dbReference type="InterPro" id="IPR011009">
    <property type="entry name" value="Kinase-like_dom_sf"/>
</dbReference>
<feature type="compositionally biased region" description="Basic and acidic residues" evidence="2">
    <location>
        <begin position="313"/>
        <end position="333"/>
    </location>
</feature>
<feature type="compositionally biased region" description="Polar residues" evidence="2">
    <location>
        <begin position="303"/>
        <end position="312"/>
    </location>
</feature>
<evidence type="ECO:0000313" key="5">
    <source>
        <dbReference type="Proteomes" id="UP001217089"/>
    </source>
</evidence>
<keyword evidence="5" id="KW-1185">Reference proteome</keyword>
<reference evidence="4 5" key="1">
    <citation type="submission" date="2022-12" db="EMBL/GenBank/DDBJ databases">
        <title>Chromosome-level genome of Tegillarca granosa.</title>
        <authorList>
            <person name="Kim J."/>
        </authorList>
    </citation>
    <scope>NUCLEOTIDE SEQUENCE [LARGE SCALE GENOMIC DNA]</scope>
    <source>
        <strain evidence="4">Teg-2019</strain>
        <tissue evidence="4">Adductor muscle</tissue>
    </source>
</reference>
<evidence type="ECO:0000256" key="2">
    <source>
        <dbReference type="SAM" id="MobiDB-lite"/>
    </source>
</evidence>
<comment type="caution">
    <text evidence="4">The sequence shown here is derived from an EMBL/GenBank/DDBJ whole genome shotgun (WGS) entry which is preliminary data.</text>
</comment>
<proteinExistence type="predicted"/>
<evidence type="ECO:0000259" key="3">
    <source>
        <dbReference type="Pfam" id="PF07714"/>
    </source>
</evidence>
<dbReference type="PROSITE" id="PS50088">
    <property type="entry name" value="ANK_REPEAT"/>
    <property type="match status" value="1"/>
</dbReference>
<feature type="compositionally biased region" description="Polar residues" evidence="2">
    <location>
        <begin position="396"/>
        <end position="410"/>
    </location>
</feature>
<dbReference type="PANTHER" id="PTHR23060">
    <property type="entry name" value="TESTIS EXPRESSED GENE 14"/>
    <property type="match status" value="1"/>
</dbReference>
<dbReference type="InterPro" id="IPR001245">
    <property type="entry name" value="Ser-Thr/Tyr_kinase_cat_dom"/>
</dbReference>
<keyword evidence="1" id="KW-0040">ANK repeat</keyword>
<feature type="region of interest" description="Disordered" evidence="2">
    <location>
        <begin position="385"/>
        <end position="410"/>
    </location>
</feature>
<dbReference type="Pfam" id="PF07714">
    <property type="entry name" value="PK_Tyr_Ser-Thr"/>
    <property type="match status" value="1"/>
</dbReference>
<sequence length="410" mass="47091">MAEASISPIKLGHICSSDNLGAELHNGARSGNKRQLKKALGRGGRSIACLTPVHVTAYNGNIRLLTQLLSAGGDLRLHDGSGRTSKDWALLQPDPKKRLKMLEFLEKTRLFAMTKSGHDIRFEKQFCNKTYKRQNNGQSKCKLRSDSHLSKHGIWKGLFRCMFWRKTEITAKRLHRETEVGGEVDLLINEIEHLGKLRHPNILCVMGVCQTNNLDGMVILFESIYYGSLYFHLHHQSVKQILQRLERPERPSTKPDAQKMMTKPKTSQGPQPTAPDMSYTKETYAGSSPSPKHHNRHQRDPSYEQNQRVMTKNSDRQSRKQMHDKAMVNEGSRRHPQQSDCLKWNLQEEQEGDNYHYTADIQNLNGNSDKKHFNIKENMYRDMHHGNMVPSESEETVQQSDKSNKVYYSS</sequence>